<comment type="caution">
    <text evidence="2">The sequence shown here is derived from an EMBL/GenBank/DDBJ whole genome shotgun (WGS) entry which is preliminary data.</text>
</comment>
<accession>A0ABQ9ICA7</accession>
<reference evidence="2 3" key="1">
    <citation type="submission" date="2023-02" db="EMBL/GenBank/DDBJ databases">
        <title>LHISI_Scaffold_Assembly.</title>
        <authorList>
            <person name="Stuart O.P."/>
            <person name="Cleave R."/>
            <person name="Magrath M.J.L."/>
            <person name="Mikheyev A.S."/>
        </authorList>
    </citation>
    <scope>NUCLEOTIDE SEQUENCE [LARGE SCALE GENOMIC DNA]</scope>
    <source>
        <strain evidence="2">Daus_M_001</strain>
        <tissue evidence="2">Leg muscle</tissue>
    </source>
</reference>
<proteinExistence type="predicted"/>
<organism evidence="2 3">
    <name type="scientific">Dryococelus australis</name>
    <dbReference type="NCBI Taxonomy" id="614101"/>
    <lineage>
        <taxon>Eukaryota</taxon>
        <taxon>Metazoa</taxon>
        <taxon>Ecdysozoa</taxon>
        <taxon>Arthropoda</taxon>
        <taxon>Hexapoda</taxon>
        <taxon>Insecta</taxon>
        <taxon>Pterygota</taxon>
        <taxon>Neoptera</taxon>
        <taxon>Polyneoptera</taxon>
        <taxon>Phasmatodea</taxon>
        <taxon>Verophasmatodea</taxon>
        <taxon>Anareolatae</taxon>
        <taxon>Phasmatidae</taxon>
        <taxon>Eurycanthinae</taxon>
        <taxon>Dryococelus</taxon>
    </lineage>
</organism>
<evidence type="ECO:0000313" key="3">
    <source>
        <dbReference type="Proteomes" id="UP001159363"/>
    </source>
</evidence>
<evidence type="ECO:0000313" key="2">
    <source>
        <dbReference type="EMBL" id="KAJ8894082.1"/>
    </source>
</evidence>
<feature type="compositionally biased region" description="Polar residues" evidence="1">
    <location>
        <begin position="102"/>
        <end position="113"/>
    </location>
</feature>
<gene>
    <name evidence="2" type="ORF">PR048_006692</name>
</gene>
<dbReference type="Proteomes" id="UP001159363">
    <property type="component" value="Chromosome 2"/>
</dbReference>
<name>A0ABQ9ICA7_9NEOP</name>
<protein>
    <submittedName>
        <fullName evidence="2">Uncharacterized protein</fullName>
    </submittedName>
</protein>
<dbReference type="EMBL" id="JARBHB010000002">
    <property type="protein sequence ID" value="KAJ8894082.1"/>
    <property type="molecule type" value="Genomic_DNA"/>
</dbReference>
<keyword evidence="3" id="KW-1185">Reference proteome</keyword>
<sequence length="351" mass="38004">MAGALASLQILLRRRRLRKISLSIFDRRGTTTGTGTRICGTPVGMPYVGHAGEVMAPKAESRANCGVATSSLDYLINGRTVPRTPGQGVCKPVSSRHRATEDVSQSAARTPGSSHDGGASCVVEISFSGRVCLRDQNSMEQRRYAIRGGGCKTLRRPADQWHRPVRFPHATLPGIVPGSSRWEASSLTTAALRPLAVTSTRDGATLYAGTVDNEDAYASVSILGDTKRLPLQLCFYRLFTAHHTCTVLPSARPEQSWPAGKSSGLLAFGNSLFRRPASELAGRTDYSHDTEQCNDIPRLIGRLNCVCVGSARDRPICDSSACQADREAELYVHGGPYRLLLPYWMKTTSTP</sequence>
<evidence type="ECO:0000256" key="1">
    <source>
        <dbReference type="SAM" id="MobiDB-lite"/>
    </source>
</evidence>
<feature type="region of interest" description="Disordered" evidence="1">
    <location>
        <begin position="85"/>
        <end position="117"/>
    </location>
</feature>